<dbReference type="EMBL" id="CATQJL010000305">
    <property type="protein sequence ID" value="CAJ0603896.1"/>
    <property type="molecule type" value="Genomic_DNA"/>
</dbReference>
<name>A0AA36H510_CYLNA</name>
<dbReference type="AlphaFoldDB" id="A0AA36H510"/>
<evidence type="ECO:0000313" key="4">
    <source>
        <dbReference type="EMBL" id="CAJ0603896.1"/>
    </source>
</evidence>
<dbReference type="InterPro" id="IPR008271">
    <property type="entry name" value="Ser/Thr_kinase_AS"/>
</dbReference>
<dbReference type="PANTHER" id="PTHR11909">
    <property type="entry name" value="CASEIN KINASE-RELATED"/>
    <property type="match status" value="1"/>
</dbReference>
<evidence type="ECO:0000313" key="5">
    <source>
        <dbReference type="Proteomes" id="UP001176961"/>
    </source>
</evidence>
<dbReference type="PROSITE" id="PS00108">
    <property type="entry name" value="PROTEIN_KINASE_ST"/>
    <property type="match status" value="1"/>
</dbReference>
<proteinExistence type="predicted"/>
<dbReference type="Gene3D" id="1.10.510.10">
    <property type="entry name" value="Transferase(Phosphotransferase) domain 1"/>
    <property type="match status" value="1"/>
</dbReference>
<sequence length="368" mass="42117">MSLEYEDESEEDSLVLAKGLILTTGRNTYIVQNLLAEGTFGAIYKVAEKQRPSDIRAMKIEKNIEDRTRSKLRTEIMILQRLGGKTHFPILFDTGTQETFTFLIMELLGKNLADLKKVRPHEVFSLATGLSVSCQCLEACRELHYAGYVHRDVKPANFVCGRGKKLRTIYMLDFGISKKLVPVSKEDLSQGRRFRGTIRYASIPCHMCEELGPRDDCESWLYMMVDLLSPLSVPWRNAGHRNVVLRIKQEVRRDKRDLFVCGIKCKKSILAIMDYIDTLKRMTPVDYAFMLEAIEKDARRLKCNLTAPYDWETDCQNESRKSRSTDKTANVIREEGTQQSEERMELLGPASSEESQMLGTSTQNTQSD</sequence>
<feature type="compositionally biased region" description="Polar residues" evidence="2">
    <location>
        <begin position="352"/>
        <end position="368"/>
    </location>
</feature>
<dbReference type="Proteomes" id="UP001176961">
    <property type="component" value="Unassembled WGS sequence"/>
</dbReference>
<reference evidence="4" key="1">
    <citation type="submission" date="2023-07" db="EMBL/GenBank/DDBJ databases">
        <authorList>
            <consortium name="CYATHOMIX"/>
        </authorList>
    </citation>
    <scope>NUCLEOTIDE SEQUENCE</scope>
    <source>
        <strain evidence="4">N/A</strain>
    </source>
</reference>
<organism evidence="4 5">
    <name type="scientific">Cylicocyclus nassatus</name>
    <name type="common">Nematode worm</name>
    <dbReference type="NCBI Taxonomy" id="53992"/>
    <lineage>
        <taxon>Eukaryota</taxon>
        <taxon>Metazoa</taxon>
        <taxon>Ecdysozoa</taxon>
        <taxon>Nematoda</taxon>
        <taxon>Chromadorea</taxon>
        <taxon>Rhabditida</taxon>
        <taxon>Rhabditina</taxon>
        <taxon>Rhabditomorpha</taxon>
        <taxon>Strongyloidea</taxon>
        <taxon>Strongylidae</taxon>
        <taxon>Cylicocyclus</taxon>
    </lineage>
</organism>
<dbReference type="Pfam" id="PF00069">
    <property type="entry name" value="Pkinase"/>
    <property type="match status" value="1"/>
</dbReference>
<dbReference type="InterPro" id="IPR011009">
    <property type="entry name" value="Kinase-like_dom_sf"/>
</dbReference>
<evidence type="ECO:0000256" key="2">
    <source>
        <dbReference type="SAM" id="MobiDB-lite"/>
    </source>
</evidence>
<dbReference type="EC" id="2.7.11.1" evidence="1"/>
<dbReference type="PROSITE" id="PS50011">
    <property type="entry name" value="PROTEIN_KINASE_DOM"/>
    <property type="match status" value="1"/>
</dbReference>
<keyword evidence="5" id="KW-1185">Reference proteome</keyword>
<dbReference type="GO" id="GO:0004674">
    <property type="term" value="F:protein serine/threonine kinase activity"/>
    <property type="evidence" value="ECO:0007669"/>
    <property type="project" value="UniProtKB-EC"/>
</dbReference>
<comment type="caution">
    <text evidence="4">The sequence shown here is derived from an EMBL/GenBank/DDBJ whole genome shotgun (WGS) entry which is preliminary data.</text>
</comment>
<feature type="domain" description="Protein kinase" evidence="3">
    <location>
        <begin position="29"/>
        <end position="301"/>
    </location>
</feature>
<feature type="region of interest" description="Disordered" evidence="2">
    <location>
        <begin position="315"/>
        <end position="368"/>
    </location>
</feature>
<accession>A0AA36H510</accession>
<evidence type="ECO:0000259" key="3">
    <source>
        <dbReference type="PROSITE" id="PS50011"/>
    </source>
</evidence>
<dbReference type="GO" id="GO:0005524">
    <property type="term" value="F:ATP binding"/>
    <property type="evidence" value="ECO:0007669"/>
    <property type="project" value="InterPro"/>
</dbReference>
<feature type="compositionally biased region" description="Basic and acidic residues" evidence="2">
    <location>
        <begin position="317"/>
        <end position="345"/>
    </location>
</feature>
<protein>
    <recommendedName>
        <fullName evidence="1">non-specific serine/threonine protein kinase</fullName>
        <ecNumber evidence="1">2.7.11.1</ecNumber>
    </recommendedName>
</protein>
<dbReference type="InterPro" id="IPR000719">
    <property type="entry name" value="Prot_kinase_dom"/>
</dbReference>
<gene>
    <name evidence="4" type="ORF">CYNAS_LOCUS15879</name>
</gene>
<dbReference type="SMART" id="SM00220">
    <property type="entry name" value="S_TKc"/>
    <property type="match status" value="1"/>
</dbReference>
<evidence type="ECO:0000256" key="1">
    <source>
        <dbReference type="ARBA" id="ARBA00012513"/>
    </source>
</evidence>
<dbReference type="SUPFAM" id="SSF56112">
    <property type="entry name" value="Protein kinase-like (PK-like)"/>
    <property type="match status" value="1"/>
</dbReference>
<dbReference type="InterPro" id="IPR050235">
    <property type="entry name" value="CK1_Ser-Thr_kinase"/>
</dbReference>